<dbReference type="InterPro" id="IPR042187">
    <property type="entry name" value="Flagellin_C_sub2"/>
</dbReference>
<evidence type="ECO:0000256" key="4">
    <source>
        <dbReference type="RuleBase" id="RU362073"/>
    </source>
</evidence>
<dbReference type="InterPro" id="IPR010810">
    <property type="entry name" value="Flagellin_hook_IN_motif"/>
</dbReference>
<accession>A0ABX1CP69</accession>
<feature type="domain" description="Flagellin N-terminal" evidence="5">
    <location>
        <begin position="4"/>
        <end position="140"/>
    </location>
</feature>
<dbReference type="Gene3D" id="1.20.1330.10">
    <property type="entry name" value="f41 fragment of flagellin, N-terminal domain"/>
    <property type="match status" value="2"/>
</dbReference>
<dbReference type="Gene3D" id="6.10.10.10">
    <property type="entry name" value="Flagellar export chaperone, C-terminal domain"/>
    <property type="match status" value="1"/>
</dbReference>
<sequence length="546" mass="54343">MTVIGTNISALRSANASASASSSLSQAMERLSTGKRINSAKDDAAGLAIASRMTSQVKSMAVAIRNANDGISMTQTAEGALGEVTNMLQRMKELATQSANGTLGSSERKALQAETNQLLSQINDISKTTNFNGLNLLDGSVKNLKLQTGTNAGETVALSMDAISSDKLGLSNASGQTSGRITADAAFAVGGITLNGISGFAGTGTVNIASAEDLAKAINTNSDRTGVVATASNSVTTAKLTDPIAAGAIKIGGKSVGAAASAEDLVSQINNNDFGVTATLNEDKSITLSNTTGKDIDLTNSATATVGTGQATAMKGFITLNSKDGSNFTVGGTNLGDAGLNVSDGVSISGTAVTGAASTDLSGVSINGVALGTVTDGGAADATSTGNAIRDAINALSEKTGVKASAAAGVLTLYSTNGGPVRLEGTTANVAKLGLNAQGGIAGMPQSLDISTQSSASSAMAKIDKALDSISATRGNLGAVQNRLEVTVNNLTTTTANLSEAKSRIEDADFSAESTALAKAQILSQASTAMLAQANQSQQGVLKLLS</sequence>
<dbReference type="InterPro" id="IPR001029">
    <property type="entry name" value="Flagellin_N"/>
</dbReference>
<evidence type="ECO:0000256" key="3">
    <source>
        <dbReference type="ARBA" id="ARBA00023143"/>
    </source>
</evidence>
<dbReference type="SUPFAM" id="SSF64518">
    <property type="entry name" value="Phase 1 flagellin"/>
    <property type="match status" value="2"/>
</dbReference>
<dbReference type="Pfam" id="PF00700">
    <property type="entry name" value="Flagellin_C"/>
    <property type="match status" value="1"/>
</dbReference>
<comment type="caution">
    <text evidence="7">The sequence shown here is derived from an EMBL/GenBank/DDBJ whole genome shotgun (WGS) entry which is preliminary data.</text>
</comment>
<evidence type="ECO:0000313" key="8">
    <source>
        <dbReference type="Proteomes" id="UP000732399"/>
    </source>
</evidence>
<dbReference type="Pfam" id="PF07196">
    <property type="entry name" value="Flagellin_IN"/>
    <property type="match status" value="1"/>
</dbReference>
<organism evidence="7 8">
    <name type="scientific">Sphingomonas corticis</name>
    <dbReference type="NCBI Taxonomy" id="2722791"/>
    <lineage>
        <taxon>Bacteria</taxon>
        <taxon>Pseudomonadati</taxon>
        <taxon>Pseudomonadota</taxon>
        <taxon>Alphaproteobacteria</taxon>
        <taxon>Sphingomonadales</taxon>
        <taxon>Sphingomonadaceae</taxon>
        <taxon>Sphingomonas</taxon>
    </lineage>
</organism>
<reference evidence="7 8" key="1">
    <citation type="submission" date="2020-03" db="EMBL/GenBank/DDBJ databases">
        <authorList>
            <person name="Wang L."/>
            <person name="He N."/>
            <person name="Li Y."/>
            <person name="Fang Y."/>
            <person name="Zhang F."/>
        </authorList>
    </citation>
    <scope>NUCLEOTIDE SEQUENCE [LARGE SCALE GENOMIC DNA]</scope>
    <source>
        <strain evidence="7 8">36D10-4-7</strain>
    </source>
</reference>
<protein>
    <recommendedName>
        <fullName evidence="4">Flagellin</fullName>
    </recommendedName>
</protein>
<dbReference type="Pfam" id="PF00669">
    <property type="entry name" value="Flagellin_N"/>
    <property type="match status" value="1"/>
</dbReference>
<evidence type="ECO:0000256" key="2">
    <source>
        <dbReference type="ARBA" id="ARBA00022525"/>
    </source>
</evidence>
<dbReference type="EMBL" id="JAAVJH010000009">
    <property type="protein sequence ID" value="NJR79746.1"/>
    <property type="molecule type" value="Genomic_DNA"/>
</dbReference>
<keyword evidence="8" id="KW-1185">Reference proteome</keyword>
<keyword evidence="2 4" id="KW-0964">Secreted</keyword>
<evidence type="ECO:0000313" key="7">
    <source>
        <dbReference type="EMBL" id="NJR79746.1"/>
    </source>
</evidence>
<evidence type="ECO:0000259" key="5">
    <source>
        <dbReference type="Pfam" id="PF00669"/>
    </source>
</evidence>
<comment type="similarity">
    <text evidence="1 4">Belongs to the bacterial flagellin family.</text>
</comment>
<comment type="subcellular location">
    <subcellularLocation>
        <location evidence="4">Secreted</location>
    </subcellularLocation>
    <subcellularLocation>
        <location evidence="4">Bacterial flagellum</location>
    </subcellularLocation>
</comment>
<gene>
    <name evidence="7" type="ORF">HBH26_14250</name>
</gene>
<dbReference type="Gene3D" id="3.30.70.2120">
    <property type="match status" value="1"/>
</dbReference>
<keyword evidence="3 4" id="KW-0975">Bacterial flagellum</keyword>
<proteinExistence type="inferred from homology"/>
<evidence type="ECO:0000256" key="1">
    <source>
        <dbReference type="ARBA" id="ARBA00005709"/>
    </source>
</evidence>
<dbReference type="InterPro" id="IPR046358">
    <property type="entry name" value="Flagellin_C"/>
</dbReference>
<dbReference type="Proteomes" id="UP000732399">
    <property type="component" value="Unassembled WGS sequence"/>
</dbReference>
<comment type="function">
    <text evidence="4">Flagellin is the subunit protein which polymerizes to form the filaments of bacterial flagella.</text>
</comment>
<dbReference type="InterPro" id="IPR001492">
    <property type="entry name" value="Flagellin"/>
</dbReference>
<name>A0ABX1CP69_9SPHN</name>
<dbReference type="PRINTS" id="PR00207">
    <property type="entry name" value="FLAGELLIN"/>
</dbReference>
<dbReference type="PANTHER" id="PTHR42792:SF2">
    <property type="entry name" value="FLAGELLIN"/>
    <property type="match status" value="1"/>
</dbReference>
<dbReference type="PANTHER" id="PTHR42792">
    <property type="entry name" value="FLAGELLIN"/>
    <property type="match status" value="1"/>
</dbReference>
<evidence type="ECO:0000259" key="6">
    <source>
        <dbReference type="Pfam" id="PF00700"/>
    </source>
</evidence>
<feature type="domain" description="Flagellin C-terminal" evidence="6">
    <location>
        <begin position="460"/>
        <end position="545"/>
    </location>
</feature>